<feature type="region of interest" description="Disordered" evidence="1">
    <location>
        <begin position="214"/>
        <end position="242"/>
    </location>
</feature>
<reference evidence="4 5" key="1">
    <citation type="submission" date="2018-10" db="EMBL/GenBank/DDBJ databases">
        <title>Genomic Encyclopedia of Archaeal and Bacterial Type Strains, Phase II (KMG-II): from individual species to whole genera.</title>
        <authorList>
            <person name="Goeker M."/>
        </authorList>
    </citation>
    <scope>NUCLEOTIDE SEQUENCE [LARGE SCALE GENOMIC DNA]</scope>
    <source>
        <strain evidence="4 5">DSM 19624</strain>
    </source>
</reference>
<dbReference type="Pfam" id="PF13930">
    <property type="entry name" value="Endonuclea_NS_2"/>
    <property type="match status" value="1"/>
</dbReference>
<evidence type="ECO:0000259" key="3">
    <source>
        <dbReference type="Pfam" id="PF13930"/>
    </source>
</evidence>
<comment type="caution">
    <text evidence="4">The sequence shown here is derived from an EMBL/GenBank/DDBJ whole genome shotgun (WGS) entry which is preliminary data.</text>
</comment>
<accession>A0A497Y7Q1</accession>
<dbReference type="Pfam" id="PF13699">
    <property type="entry name" value="eCIS_core"/>
    <property type="match status" value="1"/>
</dbReference>
<name>A0A497Y7Q1_9SPHI</name>
<sequence>MSQYADKSTEHKSASIASQVSQPRKSEAVHQFVDNRQKTIAQVQLQNMINNSPRTRQLKACHTMVDNRPQVKQETTLQRFMLPPTNEPKTLTPVQKFVLPQPIQKRANNTSLPDNLKTGIENLSHFSMDDVKVHYNSAKPAQLQAHAYAQGTEIHLASGQERHLPHEAWHIVQQKQGRVKPTLQMKGRVNVNDDASLEKEADVMGAIALQTKAKENSLKSQNKNFSADQKSLRNNSSKPNQFKSLIIQKAKKPKAKAKKAHVHKNDLKKQTMTVRNKKDSYTSGLINGLTQATGVESGPRAEAQKVKNFLGGSWIGGHMVNDQLGGSGSFKNIVPITSAMNGLHKSVENKANNLLSVGKGTQIEYKMKILKRATVKYAAKTVKNLPIKFEQTLDAQPVGSPMERIEKKILPEDPGNGIIQP</sequence>
<organism evidence="4 5">
    <name type="scientific">Pedobacter alluvionis</name>
    <dbReference type="NCBI Taxonomy" id="475253"/>
    <lineage>
        <taxon>Bacteria</taxon>
        <taxon>Pseudomonadati</taxon>
        <taxon>Bacteroidota</taxon>
        <taxon>Sphingobacteriia</taxon>
        <taxon>Sphingobacteriales</taxon>
        <taxon>Sphingobacteriaceae</taxon>
        <taxon>Pedobacter</taxon>
    </lineage>
</organism>
<dbReference type="RefSeq" id="WP_208529825.1">
    <property type="nucleotide sequence ID" value="NZ_RCCK01000010.1"/>
</dbReference>
<evidence type="ECO:0000256" key="1">
    <source>
        <dbReference type="SAM" id="MobiDB-lite"/>
    </source>
</evidence>
<gene>
    <name evidence="4" type="ORF">BCL90_0289</name>
</gene>
<dbReference type="Proteomes" id="UP000273898">
    <property type="component" value="Unassembled WGS sequence"/>
</dbReference>
<dbReference type="AlphaFoldDB" id="A0A497Y7Q1"/>
<proteinExistence type="predicted"/>
<feature type="domain" description="eCIS core" evidence="2">
    <location>
        <begin position="112"/>
        <end position="177"/>
    </location>
</feature>
<evidence type="ECO:0000313" key="4">
    <source>
        <dbReference type="EMBL" id="RLJ79584.1"/>
    </source>
</evidence>
<evidence type="ECO:0000259" key="2">
    <source>
        <dbReference type="Pfam" id="PF13699"/>
    </source>
</evidence>
<feature type="compositionally biased region" description="Polar residues" evidence="1">
    <location>
        <begin position="218"/>
        <end position="242"/>
    </location>
</feature>
<feature type="domain" description="Type VII secretion system protein EssD-like" evidence="3">
    <location>
        <begin position="314"/>
        <end position="369"/>
    </location>
</feature>
<evidence type="ECO:0000313" key="5">
    <source>
        <dbReference type="Proteomes" id="UP000273898"/>
    </source>
</evidence>
<dbReference type="EMBL" id="RCCK01000010">
    <property type="protein sequence ID" value="RLJ79584.1"/>
    <property type="molecule type" value="Genomic_DNA"/>
</dbReference>
<feature type="region of interest" description="Disordered" evidence="1">
    <location>
        <begin position="1"/>
        <end position="28"/>
    </location>
</feature>
<dbReference type="InterPro" id="IPR025295">
    <property type="entry name" value="eCIS_core_dom"/>
</dbReference>
<dbReference type="InterPro" id="IPR044927">
    <property type="entry name" value="Endonuclea_NS_2"/>
</dbReference>
<protein>
    <submittedName>
        <fullName evidence="4">Uncharacterized protein DUF4157</fullName>
    </submittedName>
</protein>